<feature type="transmembrane region" description="Helical" evidence="2">
    <location>
        <begin position="444"/>
        <end position="470"/>
    </location>
</feature>
<evidence type="ECO:0000313" key="4">
    <source>
        <dbReference type="EMBL" id="CAI2385319.1"/>
    </source>
</evidence>
<reference evidence="4" key="1">
    <citation type="submission" date="2023-07" db="EMBL/GenBank/DDBJ databases">
        <authorList>
            <consortium name="AG Swart"/>
            <person name="Singh M."/>
            <person name="Singh A."/>
            <person name="Seah K."/>
            <person name="Emmerich C."/>
        </authorList>
    </citation>
    <scope>NUCLEOTIDE SEQUENCE</scope>
    <source>
        <strain evidence="4">DP1</strain>
    </source>
</reference>
<sequence>MNDGPADLHKLFYFILFHFCVIVITVILWRCIWLKRIGIELPSERREMIENEVTESQCHTTKDFKVFWKIFKDKYMSLDENYWVKHCGVDAFLYLLLQRRVISLFFWIGIISFILSLFFNLASDETLDIQDHKWRNDWSIKVLYGNKDFIKGAWSWVQVGLCGLITLWTLNTVYELKTQARRVYKKYVQYDYEWLKSRTIHVKGLLKNDITGAMLENMLNDHLQDTESKILAICVVPDYRKLTQLEEKRKDLEDLSQLLGIKEPTFMRLCVRKKFRTEEYYKYELEEIEDQIRDELKKPIKSSGHAYVVFDSYYSMSRCLQKYRETPCQTCKIMWSSCFNKITMRDTLANDPRETFVRFHDDQERRQSEYDKRGATILMSSAKDPVDIIWSNIGNSEGLTFFRRYLWNIVGFLLIMFVSTPVVVFKTFQTLSDKHLDLQFMQNIPYIDVISSIWPPLIILCINMMLILLIDHSAISEKRSAHSTFQSSIFNKALIYLHLNMVFVPFLSLQGQPIFRILEYHQVKTEYIREFTMINSSSFFVNLIIQYGVFTAIFYFLRLGELMLNYLSPWLVDYRRKYMNDSQQWRRKPEYIFQYGYFYSQMMTIFTISILFSSTAPMVIFSGCIFFFLRNITDSYTLLTVHRKEIESKLSIFHKILLCQLISLLAYQIFIFGYFYLNNASLQTWIIGLILVFTILVITINTEQMFDPMRLVKLDLEEEECSKFHSKVTRRDFDRRDFEKWKDSYTHPLISNSVGSSASVFSTEIRKIIEDENMIHQFETQSEDQQQSNRPNMYRHFEEVSEKEETKGLPRDASLISF</sequence>
<evidence type="ECO:0000256" key="1">
    <source>
        <dbReference type="SAM" id="MobiDB-lite"/>
    </source>
</evidence>
<dbReference type="InterPro" id="IPR045122">
    <property type="entry name" value="Csc1-like"/>
</dbReference>
<dbReference type="EMBL" id="CAMPGE010027708">
    <property type="protein sequence ID" value="CAI2385319.1"/>
    <property type="molecule type" value="Genomic_DNA"/>
</dbReference>
<feature type="compositionally biased region" description="Basic and acidic residues" evidence="1">
    <location>
        <begin position="798"/>
        <end position="810"/>
    </location>
</feature>
<dbReference type="AlphaFoldDB" id="A0AAD1Y6B7"/>
<dbReference type="PANTHER" id="PTHR13018:SF5">
    <property type="entry name" value="RE44586P"/>
    <property type="match status" value="1"/>
</dbReference>
<protein>
    <recommendedName>
        <fullName evidence="3">CSC1/OSCA1-like 7TM region domain-containing protein</fullName>
    </recommendedName>
</protein>
<feature type="region of interest" description="Disordered" evidence="1">
    <location>
        <begin position="798"/>
        <end position="818"/>
    </location>
</feature>
<feature type="transmembrane region" description="Helical" evidence="2">
    <location>
        <begin position="650"/>
        <end position="676"/>
    </location>
</feature>
<evidence type="ECO:0000259" key="3">
    <source>
        <dbReference type="Pfam" id="PF02714"/>
    </source>
</evidence>
<dbReference type="GO" id="GO:0005227">
    <property type="term" value="F:calcium-activated cation channel activity"/>
    <property type="evidence" value="ECO:0007669"/>
    <property type="project" value="InterPro"/>
</dbReference>
<evidence type="ECO:0000313" key="5">
    <source>
        <dbReference type="Proteomes" id="UP001295684"/>
    </source>
</evidence>
<dbReference type="GO" id="GO:0005886">
    <property type="term" value="C:plasma membrane"/>
    <property type="evidence" value="ECO:0007669"/>
    <property type="project" value="TreeGrafter"/>
</dbReference>
<feature type="transmembrane region" description="Helical" evidence="2">
    <location>
        <begin position="153"/>
        <end position="176"/>
    </location>
</feature>
<feature type="domain" description="CSC1/OSCA1-like 7TM region" evidence="3">
    <location>
        <begin position="403"/>
        <end position="675"/>
    </location>
</feature>
<keyword evidence="2" id="KW-0472">Membrane</keyword>
<dbReference type="Proteomes" id="UP001295684">
    <property type="component" value="Unassembled WGS sequence"/>
</dbReference>
<gene>
    <name evidence="4" type="ORF">ECRASSUSDP1_LOCUS26875</name>
</gene>
<dbReference type="InterPro" id="IPR003864">
    <property type="entry name" value="CSC1/OSCA1-like_7TM"/>
</dbReference>
<feature type="transmembrane region" description="Helical" evidence="2">
    <location>
        <begin position="682"/>
        <end position="700"/>
    </location>
</feature>
<name>A0AAD1Y6B7_EUPCR</name>
<keyword evidence="2" id="KW-0812">Transmembrane</keyword>
<accession>A0AAD1Y6B7</accession>
<feature type="transmembrane region" description="Helical" evidence="2">
    <location>
        <begin position="12"/>
        <end position="33"/>
    </location>
</feature>
<feature type="transmembrane region" description="Helical" evidence="2">
    <location>
        <begin position="539"/>
        <end position="557"/>
    </location>
</feature>
<feature type="transmembrane region" description="Helical" evidence="2">
    <location>
        <begin position="605"/>
        <end position="629"/>
    </location>
</feature>
<proteinExistence type="predicted"/>
<comment type="caution">
    <text evidence="4">The sequence shown here is derived from an EMBL/GenBank/DDBJ whole genome shotgun (WGS) entry which is preliminary data.</text>
</comment>
<feature type="transmembrane region" description="Helical" evidence="2">
    <location>
        <begin position="101"/>
        <end position="122"/>
    </location>
</feature>
<keyword evidence="5" id="KW-1185">Reference proteome</keyword>
<dbReference type="PANTHER" id="PTHR13018">
    <property type="entry name" value="PROBABLE MEMBRANE PROTEIN DUF221-RELATED"/>
    <property type="match status" value="1"/>
</dbReference>
<keyword evidence="2" id="KW-1133">Transmembrane helix</keyword>
<feature type="transmembrane region" description="Helical" evidence="2">
    <location>
        <begin position="405"/>
        <end position="424"/>
    </location>
</feature>
<dbReference type="Pfam" id="PF02714">
    <property type="entry name" value="RSN1_7TM"/>
    <property type="match status" value="1"/>
</dbReference>
<evidence type="ECO:0000256" key="2">
    <source>
        <dbReference type="SAM" id="Phobius"/>
    </source>
</evidence>
<organism evidence="4 5">
    <name type="scientific">Euplotes crassus</name>
    <dbReference type="NCBI Taxonomy" id="5936"/>
    <lineage>
        <taxon>Eukaryota</taxon>
        <taxon>Sar</taxon>
        <taxon>Alveolata</taxon>
        <taxon>Ciliophora</taxon>
        <taxon>Intramacronucleata</taxon>
        <taxon>Spirotrichea</taxon>
        <taxon>Hypotrichia</taxon>
        <taxon>Euplotida</taxon>
        <taxon>Euplotidae</taxon>
        <taxon>Moneuplotes</taxon>
    </lineage>
</organism>